<keyword evidence="10" id="KW-0812">Transmembrane</keyword>
<evidence type="ECO:0000256" key="6">
    <source>
        <dbReference type="ARBA" id="ARBA00022777"/>
    </source>
</evidence>
<dbReference type="InterPro" id="IPR005467">
    <property type="entry name" value="His_kinase_dom"/>
</dbReference>
<dbReference type="PRINTS" id="PR00344">
    <property type="entry name" value="BCTRLSENSOR"/>
</dbReference>
<evidence type="ECO:0000259" key="12">
    <source>
        <dbReference type="PROSITE" id="PS50110"/>
    </source>
</evidence>
<feature type="modified residue" description="4-aspartylphosphate" evidence="7">
    <location>
        <position position="671"/>
    </location>
</feature>
<dbReference type="Gene3D" id="1.10.287.130">
    <property type="match status" value="1"/>
</dbReference>
<keyword evidence="8" id="KW-0175">Coiled coil</keyword>
<proteinExistence type="predicted"/>
<dbReference type="CDD" id="cd00082">
    <property type="entry name" value="HisKA"/>
    <property type="match status" value="1"/>
</dbReference>
<feature type="compositionally biased region" description="Low complexity" evidence="9">
    <location>
        <begin position="743"/>
        <end position="760"/>
    </location>
</feature>
<dbReference type="CDD" id="cd16922">
    <property type="entry name" value="HATPase_EvgS-ArcB-TorS-like"/>
    <property type="match status" value="1"/>
</dbReference>
<dbReference type="SMART" id="SM00304">
    <property type="entry name" value="HAMP"/>
    <property type="match status" value="1"/>
</dbReference>
<organism evidence="14 15">
    <name type="scientific">Azohydromonas lata</name>
    <dbReference type="NCBI Taxonomy" id="45677"/>
    <lineage>
        <taxon>Bacteria</taxon>
        <taxon>Pseudomonadati</taxon>
        <taxon>Pseudomonadota</taxon>
        <taxon>Betaproteobacteria</taxon>
        <taxon>Burkholderiales</taxon>
        <taxon>Sphaerotilaceae</taxon>
        <taxon>Azohydromonas</taxon>
    </lineage>
</organism>
<keyword evidence="6" id="KW-0418">Kinase</keyword>
<dbReference type="RefSeq" id="WP_322465861.1">
    <property type="nucleotide sequence ID" value="NZ_JAXOJX010000020.1"/>
</dbReference>
<evidence type="ECO:0000256" key="4">
    <source>
        <dbReference type="ARBA" id="ARBA00022553"/>
    </source>
</evidence>
<dbReference type="EMBL" id="JAXOJX010000020">
    <property type="protein sequence ID" value="MDZ5457574.1"/>
    <property type="molecule type" value="Genomic_DNA"/>
</dbReference>
<dbReference type="SMART" id="SM00448">
    <property type="entry name" value="REC"/>
    <property type="match status" value="1"/>
</dbReference>
<dbReference type="InterPro" id="IPR011006">
    <property type="entry name" value="CheY-like_superfamily"/>
</dbReference>
<reference evidence="14 15" key="1">
    <citation type="submission" date="2023-11" db="EMBL/GenBank/DDBJ databases">
        <title>Draft genome of Azohydromonas lata strain H1 (DSM1123), a polyhydroxyalkanoate producer.</title>
        <authorList>
            <person name="Traversa D."/>
            <person name="D'Addabbo P."/>
            <person name="Pazzani C."/>
            <person name="Manzari C."/>
            <person name="Chiara M."/>
            <person name="Scrascia M."/>
        </authorList>
    </citation>
    <scope>NUCLEOTIDE SEQUENCE [LARGE SCALE GENOMIC DNA]</scope>
    <source>
        <strain evidence="14 15">H1</strain>
    </source>
</reference>
<dbReference type="SMART" id="SM00388">
    <property type="entry name" value="HisKA"/>
    <property type="match status" value="1"/>
</dbReference>
<dbReference type="PROSITE" id="PS50109">
    <property type="entry name" value="HIS_KIN"/>
    <property type="match status" value="1"/>
</dbReference>
<dbReference type="SMART" id="SM00387">
    <property type="entry name" value="HATPase_c"/>
    <property type="match status" value="1"/>
</dbReference>
<feature type="region of interest" description="Disordered" evidence="9">
    <location>
        <begin position="740"/>
        <end position="781"/>
    </location>
</feature>
<dbReference type="Proteomes" id="UP001293718">
    <property type="component" value="Unassembled WGS sequence"/>
</dbReference>
<protein>
    <recommendedName>
        <fullName evidence="3">histidine kinase</fullName>
        <ecNumber evidence="3">2.7.13.3</ecNumber>
    </recommendedName>
</protein>
<dbReference type="Pfam" id="PF02518">
    <property type="entry name" value="HATPase_c"/>
    <property type="match status" value="1"/>
</dbReference>
<feature type="domain" description="Histidine kinase" evidence="11">
    <location>
        <begin position="350"/>
        <end position="579"/>
    </location>
</feature>
<evidence type="ECO:0000256" key="1">
    <source>
        <dbReference type="ARBA" id="ARBA00000085"/>
    </source>
</evidence>
<dbReference type="SUPFAM" id="SSF52172">
    <property type="entry name" value="CheY-like"/>
    <property type="match status" value="1"/>
</dbReference>
<keyword evidence="10" id="KW-1133">Transmembrane helix</keyword>
<dbReference type="PANTHER" id="PTHR45339:SF5">
    <property type="entry name" value="HISTIDINE KINASE"/>
    <property type="match status" value="1"/>
</dbReference>
<keyword evidence="5" id="KW-0808">Transferase</keyword>
<dbReference type="InterPro" id="IPR003660">
    <property type="entry name" value="HAMP_dom"/>
</dbReference>
<feature type="domain" description="Response regulatory" evidence="12">
    <location>
        <begin position="614"/>
        <end position="738"/>
    </location>
</feature>
<dbReference type="SUPFAM" id="SSF55874">
    <property type="entry name" value="ATPase domain of HSP90 chaperone/DNA topoisomerase II/histidine kinase"/>
    <property type="match status" value="1"/>
</dbReference>
<dbReference type="PROSITE" id="PS50110">
    <property type="entry name" value="RESPONSE_REGULATORY"/>
    <property type="match status" value="1"/>
</dbReference>
<comment type="subcellular location">
    <subcellularLocation>
        <location evidence="2">Membrane</location>
    </subcellularLocation>
</comment>
<dbReference type="Gene3D" id="6.10.340.10">
    <property type="match status" value="1"/>
</dbReference>
<evidence type="ECO:0000256" key="7">
    <source>
        <dbReference type="PROSITE-ProRule" id="PRU00169"/>
    </source>
</evidence>
<feature type="coiled-coil region" evidence="8">
    <location>
        <begin position="316"/>
        <end position="343"/>
    </location>
</feature>
<evidence type="ECO:0000259" key="11">
    <source>
        <dbReference type="PROSITE" id="PS50109"/>
    </source>
</evidence>
<comment type="caution">
    <text evidence="14">The sequence shown here is derived from an EMBL/GenBank/DDBJ whole genome shotgun (WGS) entry which is preliminary data.</text>
</comment>
<keyword evidence="10" id="KW-0472">Membrane</keyword>
<dbReference type="EC" id="2.7.13.3" evidence="3"/>
<dbReference type="PANTHER" id="PTHR45339">
    <property type="entry name" value="HYBRID SIGNAL TRANSDUCTION HISTIDINE KINASE J"/>
    <property type="match status" value="1"/>
</dbReference>
<name>A0ABU5IEM6_9BURK</name>
<dbReference type="PROSITE" id="PS50885">
    <property type="entry name" value="HAMP"/>
    <property type="match status" value="1"/>
</dbReference>
<dbReference type="SUPFAM" id="SSF47384">
    <property type="entry name" value="Homodimeric domain of signal transducing histidine kinase"/>
    <property type="match status" value="1"/>
</dbReference>
<dbReference type="GO" id="GO:0005524">
    <property type="term" value="F:ATP binding"/>
    <property type="evidence" value="ECO:0007669"/>
    <property type="project" value="UniProtKB-KW"/>
</dbReference>
<dbReference type="InterPro" id="IPR003661">
    <property type="entry name" value="HisK_dim/P_dom"/>
</dbReference>
<accession>A0ABU5IEM6</accession>
<dbReference type="Pfam" id="PF00512">
    <property type="entry name" value="HisKA"/>
    <property type="match status" value="1"/>
</dbReference>
<dbReference type="InterPro" id="IPR004358">
    <property type="entry name" value="Sig_transdc_His_kin-like_C"/>
</dbReference>
<evidence type="ECO:0000313" key="14">
    <source>
        <dbReference type="EMBL" id="MDZ5457574.1"/>
    </source>
</evidence>
<dbReference type="Pfam" id="PF00072">
    <property type="entry name" value="Response_reg"/>
    <property type="match status" value="1"/>
</dbReference>
<dbReference type="CDD" id="cd06225">
    <property type="entry name" value="HAMP"/>
    <property type="match status" value="1"/>
</dbReference>
<dbReference type="Gene3D" id="3.30.565.10">
    <property type="entry name" value="Histidine kinase-like ATPase, C-terminal domain"/>
    <property type="match status" value="1"/>
</dbReference>
<evidence type="ECO:0000256" key="8">
    <source>
        <dbReference type="SAM" id="Coils"/>
    </source>
</evidence>
<keyword evidence="15" id="KW-1185">Reference proteome</keyword>
<sequence>MSKHTAQSASALPQGSSLRLRTVSRNFFALVSVALAANLLFLLAIGAAFDSARLAALRRDQAMGLVGELHHETDRLARLVRAYTATADARYLLYYYDILAIRQGEKQPPDPADRLYWDQVIAGLRPHRLPGGGPGLPLAERMRRMDFDDAEQQALRAVLQASAVLGKTEQVAFAATQGLYDKAKGQFVSDGEADPAFARQVVYSAQYELQAAQLAGKVDELVRLTDVRTAAEVQAAGLRLRGFVSAAIAMDALVALAVWLAWRGVRRRVLQPIAGLAATAERYALGDYGAQMDPVSARVGELDGLAHTLEHMAASIRSDLEERARTQRELEAARTQAEAATRAKSLFLANMSHEIRTPLNAIIGMTYLALGTPLTDQQRDYLHKVHGASTLLQGLLHDILDLSKIEAGKLALECIPCHLESLMGDALSLQSSKAAEKGLLLAREMEGLARDAAAVVWGDPLRLRQVLMNLLSNAVKFTERGQVRLRVSLEPLAAEDDGEPRALLRIAVEDSGVGMTAEQLALLFEDFAQADSSTARRYGGTGLGLSISRRLVTLMGGTLLARSEPGQGSTFTVTLPVRMAQPLAGPRPFHPAAADSPWSDAGATAARRPLQGLHVLLVDDDAQNRQVAGELLERAGAEVATADDGRKALEALLTLERLPQPGAACHVVLMDLQMPVMDGYEATRAILARPAWRHLPIVALTAHALVEERRRCLEMGMRGHIAKPLEPHVLIGAMRPYVPTPPDAGAAPDGSPAPAPAQSAEPLHAGTDLPDTEDAAAPQDAGAHWARLRELLVDGDSQALEHWRARRVELMRALPTTQAHALDLALQRCDFDAALDTLSNILPAAAAQPALELTRTT</sequence>
<evidence type="ECO:0000256" key="5">
    <source>
        <dbReference type="ARBA" id="ARBA00022679"/>
    </source>
</evidence>
<comment type="catalytic activity">
    <reaction evidence="1">
        <text>ATP + protein L-histidine = ADP + protein N-phospho-L-histidine.</text>
        <dbReference type="EC" id="2.7.13.3"/>
    </reaction>
</comment>
<dbReference type="InterPro" id="IPR036890">
    <property type="entry name" value="HATPase_C_sf"/>
</dbReference>
<dbReference type="Gene3D" id="3.40.50.2300">
    <property type="match status" value="1"/>
</dbReference>
<evidence type="ECO:0000313" key="15">
    <source>
        <dbReference type="Proteomes" id="UP001293718"/>
    </source>
</evidence>
<dbReference type="InterPro" id="IPR036097">
    <property type="entry name" value="HisK_dim/P_sf"/>
</dbReference>
<dbReference type="CDD" id="cd17546">
    <property type="entry name" value="REC_hyHK_CKI1_RcsC-like"/>
    <property type="match status" value="1"/>
</dbReference>
<gene>
    <name evidence="14" type="ORF">SM757_13425</name>
</gene>
<keyword evidence="14" id="KW-0067">ATP-binding</keyword>
<evidence type="ECO:0000256" key="3">
    <source>
        <dbReference type="ARBA" id="ARBA00012438"/>
    </source>
</evidence>
<evidence type="ECO:0000259" key="13">
    <source>
        <dbReference type="PROSITE" id="PS50885"/>
    </source>
</evidence>
<evidence type="ECO:0000256" key="10">
    <source>
        <dbReference type="SAM" id="Phobius"/>
    </source>
</evidence>
<dbReference type="Pfam" id="PF00672">
    <property type="entry name" value="HAMP"/>
    <property type="match status" value="1"/>
</dbReference>
<evidence type="ECO:0000256" key="9">
    <source>
        <dbReference type="SAM" id="MobiDB-lite"/>
    </source>
</evidence>
<evidence type="ECO:0000256" key="2">
    <source>
        <dbReference type="ARBA" id="ARBA00004370"/>
    </source>
</evidence>
<feature type="transmembrane region" description="Helical" evidence="10">
    <location>
        <begin position="27"/>
        <end position="49"/>
    </location>
</feature>
<keyword evidence="14" id="KW-0547">Nucleotide-binding</keyword>
<dbReference type="InterPro" id="IPR003594">
    <property type="entry name" value="HATPase_dom"/>
</dbReference>
<keyword evidence="4 7" id="KW-0597">Phosphoprotein</keyword>
<feature type="domain" description="HAMP" evidence="13">
    <location>
        <begin position="267"/>
        <end position="321"/>
    </location>
</feature>
<dbReference type="InterPro" id="IPR001789">
    <property type="entry name" value="Sig_transdc_resp-reg_receiver"/>
</dbReference>